<keyword evidence="2" id="KW-1185">Reference proteome</keyword>
<dbReference type="Proteomes" id="UP000008743">
    <property type="component" value="Unassembled WGS sequence"/>
</dbReference>
<gene>
    <name evidence="1" type="ORF">CAOG_010233</name>
</gene>
<evidence type="ECO:0000313" key="2">
    <source>
        <dbReference type="Proteomes" id="UP000008743"/>
    </source>
</evidence>
<name>A0A0D2WZ08_CAPO3</name>
<dbReference type="EMBL" id="KE346417">
    <property type="protein sequence ID" value="KJE98408.1"/>
    <property type="molecule type" value="Genomic_DNA"/>
</dbReference>
<evidence type="ECO:0008006" key="3">
    <source>
        <dbReference type="Google" id="ProtNLM"/>
    </source>
</evidence>
<evidence type="ECO:0000313" key="1">
    <source>
        <dbReference type="EMBL" id="KJE98408.1"/>
    </source>
</evidence>
<dbReference type="AlphaFoldDB" id="A0A0D2WZ08"/>
<proteinExistence type="predicted"/>
<sequence>MSHQAALARDAKREAALPALLAAQPKCPHRKTKIVATLGPASQDLIKELVLA</sequence>
<accession>A0A0D2WZ08</accession>
<protein>
    <recommendedName>
        <fullName evidence="3">Pyruvate kinase</fullName>
    </recommendedName>
</protein>
<dbReference type="InParanoid" id="A0A0D2WZ08"/>
<organism evidence="1 2">
    <name type="scientific">Capsaspora owczarzaki (strain ATCC 30864)</name>
    <dbReference type="NCBI Taxonomy" id="595528"/>
    <lineage>
        <taxon>Eukaryota</taxon>
        <taxon>Filasterea</taxon>
        <taxon>Capsaspora</taxon>
    </lineage>
</organism>
<reference evidence="2" key="1">
    <citation type="submission" date="2011-02" db="EMBL/GenBank/DDBJ databases">
        <title>The Genome Sequence of Capsaspora owczarzaki ATCC 30864.</title>
        <authorList>
            <person name="Russ C."/>
            <person name="Cuomo C."/>
            <person name="Burger G."/>
            <person name="Gray M.W."/>
            <person name="Holland P.W.H."/>
            <person name="King N."/>
            <person name="Lang F.B.F."/>
            <person name="Roger A.J."/>
            <person name="Ruiz-Trillo I."/>
            <person name="Young S.K."/>
            <person name="Zeng Q."/>
            <person name="Gargeya S."/>
            <person name="Alvarado L."/>
            <person name="Berlin A."/>
            <person name="Chapman S.B."/>
            <person name="Chen Z."/>
            <person name="Freedman E."/>
            <person name="Gellesch M."/>
            <person name="Goldberg J."/>
            <person name="Griggs A."/>
            <person name="Gujja S."/>
            <person name="Heilman E."/>
            <person name="Heiman D."/>
            <person name="Howarth C."/>
            <person name="Mehta T."/>
            <person name="Neiman D."/>
            <person name="Pearson M."/>
            <person name="Roberts A."/>
            <person name="Saif S."/>
            <person name="Shea T."/>
            <person name="Shenoy N."/>
            <person name="Sisk P."/>
            <person name="Stolte C."/>
            <person name="Sykes S."/>
            <person name="White J."/>
            <person name="Yandava C."/>
            <person name="Haas B."/>
            <person name="Nusbaum C."/>
            <person name="Birren B."/>
        </authorList>
    </citation>
    <scope>NUCLEOTIDE SEQUENCE</scope>
    <source>
        <strain evidence="2">ATCC 30864</strain>
    </source>
</reference>
<feature type="non-terminal residue" evidence="1">
    <location>
        <position position="52"/>
    </location>
</feature>